<keyword evidence="1" id="KW-0808">Transferase</keyword>
<dbReference type="GO" id="GO:0003676">
    <property type="term" value="F:nucleic acid binding"/>
    <property type="evidence" value="ECO:0007669"/>
    <property type="project" value="InterPro"/>
</dbReference>
<evidence type="ECO:0000313" key="1">
    <source>
        <dbReference type="EMBL" id="ARF10358.1"/>
    </source>
</evidence>
<dbReference type="InterPro" id="IPR002052">
    <property type="entry name" value="DNA_methylase_N6_adenine_CS"/>
</dbReference>
<name>A0A1V0SFE4_9VIRU</name>
<sequence>MNNIPKKKKFIAEIDDILQKEKKQNNKKEQINIKKQPIIKNTNKNILLTKEQKIEKTVNTKKEKTQKQNLGQFYTTNQDYILQGLFIPDNIENIIEPFTGNGDLLNFIEKNNKKYNIECYDIDPKKDFIIKQDTIKNPPNYKNKFIITNPPYLARNKSKDKTLFDKYDVNDLYKCVIREIINNYCLGGILIIPLNFWSSIRNNDIELRKEFLKKYDIIMLNIFEEQVFDDTTYTICSFQFELKKNVENNLRIILYPSKKVINTVLNDNNNYIIGGEIYNLTINNTFKITRVTTKNKDKLNTNILVKCIDDNINSKIGLSIVTNENVYIDTTPKQSARTYASLIIEPKIDENKQKLLVEKFNKYLEQERNKYNSLFLTNYRESKDIARKRISFDLVYLIIIYVLENLENI</sequence>
<dbReference type="GO" id="GO:0008168">
    <property type="term" value="F:methyltransferase activity"/>
    <property type="evidence" value="ECO:0007669"/>
    <property type="project" value="UniProtKB-KW"/>
</dbReference>
<dbReference type="EMBL" id="KY684103">
    <property type="protein sequence ID" value="ARF10358.1"/>
    <property type="molecule type" value="Genomic_DNA"/>
</dbReference>
<dbReference type="GO" id="GO:0032259">
    <property type="term" value="P:methylation"/>
    <property type="evidence" value="ECO:0007669"/>
    <property type="project" value="UniProtKB-KW"/>
</dbReference>
<dbReference type="InterPro" id="IPR029063">
    <property type="entry name" value="SAM-dependent_MTases_sf"/>
</dbReference>
<reference evidence="1" key="1">
    <citation type="journal article" date="2017" name="Science">
        <title>Giant viruses with an expanded complement of translation system components.</title>
        <authorList>
            <person name="Schulz F."/>
            <person name="Yutin N."/>
            <person name="Ivanova N.N."/>
            <person name="Ortega D.R."/>
            <person name="Lee T.K."/>
            <person name="Vierheilig J."/>
            <person name="Daims H."/>
            <person name="Horn M."/>
            <person name="Wagner M."/>
            <person name="Jensen G.J."/>
            <person name="Kyrpides N.C."/>
            <person name="Koonin E.V."/>
            <person name="Woyke T."/>
        </authorList>
    </citation>
    <scope>NUCLEOTIDE SEQUENCE</scope>
    <source>
        <strain evidence="1">HKV1</strain>
    </source>
</reference>
<accession>A0A1V0SFE4</accession>
<organism evidence="1">
    <name type="scientific">Hokovirus HKV1</name>
    <dbReference type="NCBI Taxonomy" id="1977638"/>
    <lineage>
        <taxon>Viruses</taxon>
        <taxon>Varidnaviria</taxon>
        <taxon>Bamfordvirae</taxon>
        <taxon>Nucleocytoviricota</taxon>
        <taxon>Megaviricetes</taxon>
        <taxon>Imitervirales</taxon>
        <taxon>Mimiviridae</taxon>
        <taxon>Klosneuvirinae</taxon>
        <taxon>Hokovirus</taxon>
    </lineage>
</organism>
<protein>
    <submittedName>
        <fullName evidence="1">DNA or RNA methylase</fullName>
    </submittedName>
</protein>
<gene>
    <name evidence="1" type="ORF">Hokovirus_1_237</name>
</gene>
<dbReference type="Gene3D" id="3.40.50.150">
    <property type="entry name" value="Vaccinia Virus protein VP39"/>
    <property type="match status" value="1"/>
</dbReference>
<dbReference type="PROSITE" id="PS00092">
    <property type="entry name" value="N6_MTASE"/>
    <property type="match status" value="1"/>
</dbReference>
<dbReference type="SUPFAM" id="SSF53335">
    <property type="entry name" value="S-adenosyl-L-methionine-dependent methyltransferases"/>
    <property type="match status" value="1"/>
</dbReference>
<proteinExistence type="predicted"/>
<keyword evidence="1" id="KW-0489">Methyltransferase</keyword>